<evidence type="ECO:0000256" key="3">
    <source>
        <dbReference type="ARBA" id="ARBA00023125"/>
    </source>
</evidence>
<keyword evidence="4" id="KW-0233">DNA recombination</keyword>
<organism evidence="6 7">
    <name type="scientific">Enteroscipio rubneri</name>
    <dbReference type="NCBI Taxonomy" id="2070686"/>
    <lineage>
        <taxon>Bacteria</taxon>
        <taxon>Bacillati</taxon>
        <taxon>Actinomycetota</taxon>
        <taxon>Coriobacteriia</taxon>
        <taxon>Eggerthellales</taxon>
        <taxon>Eggerthellaceae</taxon>
        <taxon>Enteroscipio</taxon>
    </lineage>
</organism>
<evidence type="ECO:0000256" key="4">
    <source>
        <dbReference type="ARBA" id="ARBA00023172"/>
    </source>
</evidence>
<protein>
    <submittedName>
        <fullName evidence="6">Site-specific integrase</fullName>
    </submittedName>
</protein>
<comment type="similarity">
    <text evidence="1">Belongs to the 'phage' integrase family.</text>
</comment>
<dbReference type="Gene3D" id="1.10.150.130">
    <property type="match status" value="1"/>
</dbReference>
<dbReference type="PROSITE" id="PS51898">
    <property type="entry name" value="TYR_RECOMBINASE"/>
    <property type="match status" value="1"/>
</dbReference>
<dbReference type="GO" id="GO:0015074">
    <property type="term" value="P:DNA integration"/>
    <property type="evidence" value="ECO:0007669"/>
    <property type="project" value="UniProtKB-KW"/>
</dbReference>
<dbReference type="GO" id="GO:0006310">
    <property type="term" value="P:DNA recombination"/>
    <property type="evidence" value="ECO:0007669"/>
    <property type="project" value="UniProtKB-KW"/>
</dbReference>
<accession>A0A2K2U9W0</accession>
<evidence type="ECO:0000259" key="5">
    <source>
        <dbReference type="PROSITE" id="PS51898"/>
    </source>
</evidence>
<dbReference type="RefSeq" id="WP_103265614.1">
    <property type="nucleotide sequence ID" value="NZ_CABMLE010000013.1"/>
</dbReference>
<dbReference type="PANTHER" id="PTHR30349">
    <property type="entry name" value="PHAGE INTEGRASE-RELATED"/>
    <property type="match status" value="1"/>
</dbReference>
<dbReference type="InterPro" id="IPR011010">
    <property type="entry name" value="DNA_brk_join_enz"/>
</dbReference>
<dbReference type="Proteomes" id="UP000236197">
    <property type="component" value="Unassembled WGS sequence"/>
</dbReference>
<dbReference type="InterPro" id="IPR004107">
    <property type="entry name" value="Integrase_SAM-like_N"/>
</dbReference>
<dbReference type="GO" id="GO:0003677">
    <property type="term" value="F:DNA binding"/>
    <property type="evidence" value="ECO:0007669"/>
    <property type="project" value="UniProtKB-KW"/>
</dbReference>
<evidence type="ECO:0000256" key="2">
    <source>
        <dbReference type="ARBA" id="ARBA00022908"/>
    </source>
</evidence>
<keyword evidence="2" id="KW-0229">DNA integration</keyword>
<evidence type="ECO:0000313" key="6">
    <source>
        <dbReference type="EMBL" id="PNV67107.1"/>
    </source>
</evidence>
<sequence length="358" mass="41996">MSVRRMPNGTFTVQFRCKDKEGRDVHKFKRGFASKSEAEDWENDYKATRGQSMAMKFSDFLTIYEDDMKPRIRETTWATKRHIIRTKIEPFFGRMRMEDIRSIDIIHWQNRLMDAKRANGEAYSPTYLRTINNQVTAIFNHAARYYGLYPNPAIKTMKIGAKEAGEMLFWTKDEYLRFSEAMLEKPMSYIMFEILYWTGVREGELLALTPSSFDLSRLEMRIDSSYQRLHGRDVITDPKTPKSVRTIKIPEFLKEEVEEYLEGIPNIEKDERMFKTTKHYLAHEMKRGCAQTGVKRIRIHDLRHSHVSLLIDMGFSALAIAERLGHEATDITFRYAHLFPNVQEEMANALEVSKGDVF</sequence>
<dbReference type="Pfam" id="PF14657">
    <property type="entry name" value="Arm-DNA-bind_4"/>
    <property type="match status" value="1"/>
</dbReference>
<dbReference type="SUPFAM" id="SSF56349">
    <property type="entry name" value="DNA breaking-rejoining enzymes"/>
    <property type="match status" value="1"/>
</dbReference>
<dbReference type="EMBL" id="PPEK01000013">
    <property type="protein sequence ID" value="PNV67107.1"/>
    <property type="molecule type" value="Genomic_DNA"/>
</dbReference>
<dbReference type="Gene3D" id="1.10.443.10">
    <property type="entry name" value="Intergrase catalytic core"/>
    <property type="match status" value="1"/>
</dbReference>
<dbReference type="AlphaFoldDB" id="A0A2K2U9W0"/>
<keyword evidence="7" id="KW-1185">Reference proteome</keyword>
<comment type="caution">
    <text evidence="6">The sequence shown here is derived from an EMBL/GenBank/DDBJ whole genome shotgun (WGS) entry which is preliminary data.</text>
</comment>
<dbReference type="InterPro" id="IPR050090">
    <property type="entry name" value="Tyrosine_recombinase_XerCD"/>
</dbReference>
<dbReference type="OrthoDB" id="1822491at2"/>
<name>A0A2K2U9W0_9ACTN</name>
<evidence type="ECO:0000256" key="1">
    <source>
        <dbReference type="ARBA" id="ARBA00008857"/>
    </source>
</evidence>
<dbReference type="InterPro" id="IPR010998">
    <property type="entry name" value="Integrase_recombinase_N"/>
</dbReference>
<gene>
    <name evidence="6" type="ORF">C2L71_09980</name>
</gene>
<feature type="domain" description="Tyr recombinase" evidence="5">
    <location>
        <begin position="165"/>
        <end position="348"/>
    </location>
</feature>
<dbReference type="Pfam" id="PF14659">
    <property type="entry name" value="Phage_int_SAM_3"/>
    <property type="match status" value="1"/>
</dbReference>
<evidence type="ECO:0000313" key="7">
    <source>
        <dbReference type="Proteomes" id="UP000236197"/>
    </source>
</evidence>
<dbReference type="InterPro" id="IPR028259">
    <property type="entry name" value="AP2-like_int_N"/>
</dbReference>
<reference evidence="7" key="1">
    <citation type="submission" date="2018-01" db="EMBL/GenBank/DDBJ databases">
        <title>Rubneribacter badeniensis gen. nov., sp. nov., and Colonibacter rubneri, gen. nov., sp. nov., WGS of new members of the Eggerthellaceae.</title>
        <authorList>
            <person name="Danylec N."/>
            <person name="Stoll D.A."/>
            <person name="Doetsch A."/>
            <person name="Kulling S.E."/>
            <person name="Huch M."/>
        </authorList>
    </citation>
    <scope>NUCLEOTIDE SEQUENCE [LARGE SCALE GENOMIC DNA]</scope>
    <source>
        <strain evidence="7">ResAG-96</strain>
    </source>
</reference>
<dbReference type="CDD" id="cd01189">
    <property type="entry name" value="INT_ICEBs1_C_like"/>
    <property type="match status" value="1"/>
</dbReference>
<proteinExistence type="inferred from homology"/>
<dbReference type="PANTHER" id="PTHR30349:SF64">
    <property type="entry name" value="PROPHAGE INTEGRASE INTD-RELATED"/>
    <property type="match status" value="1"/>
</dbReference>
<dbReference type="Pfam" id="PF00589">
    <property type="entry name" value="Phage_integrase"/>
    <property type="match status" value="1"/>
</dbReference>
<dbReference type="InterPro" id="IPR013762">
    <property type="entry name" value="Integrase-like_cat_sf"/>
</dbReference>
<dbReference type="InterPro" id="IPR002104">
    <property type="entry name" value="Integrase_catalytic"/>
</dbReference>
<keyword evidence="3" id="KW-0238">DNA-binding</keyword>